<comment type="catalytic activity">
    <reaction evidence="8">
        <text>dihydrourocanate + A = urocanate + AH2</text>
        <dbReference type="Rhea" id="RHEA:36059"/>
        <dbReference type="ChEBI" id="CHEBI:13193"/>
        <dbReference type="ChEBI" id="CHEBI:17499"/>
        <dbReference type="ChEBI" id="CHEBI:27247"/>
        <dbReference type="ChEBI" id="CHEBI:72991"/>
        <dbReference type="EC" id="1.3.99.33"/>
    </reaction>
</comment>
<evidence type="ECO:0000256" key="5">
    <source>
        <dbReference type="ARBA" id="ARBA00022630"/>
    </source>
</evidence>
<dbReference type="EC" id="1.3.99.33" evidence="3"/>
<evidence type="ECO:0000256" key="6">
    <source>
        <dbReference type="ARBA" id="ARBA00022827"/>
    </source>
</evidence>
<feature type="domain" description="FMN-binding" evidence="9">
    <location>
        <begin position="13"/>
        <end position="87"/>
    </location>
</feature>
<dbReference type="GO" id="GO:0033765">
    <property type="term" value="F:steroid dehydrogenase activity, acting on the CH-CH group of donors"/>
    <property type="evidence" value="ECO:0007669"/>
    <property type="project" value="UniProtKB-ARBA"/>
</dbReference>
<comment type="cofactor">
    <cofactor evidence="2">
        <name>FAD</name>
        <dbReference type="ChEBI" id="CHEBI:57692"/>
    </cofactor>
</comment>
<dbReference type="GO" id="GO:0016020">
    <property type="term" value="C:membrane"/>
    <property type="evidence" value="ECO:0007669"/>
    <property type="project" value="InterPro"/>
</dbReference>
<dbReference type="PANTHER" id="PTHR43400">
    <property type="entry name" value="FUMARATE REDUCTASE"/>
    <property type="match status" value="1"/>
</dbReference>
<dbReference type="Gene3D" id="3.50.50.60">
    <property type="entry name" value="FAD/NAD(P)-binding domain"/>
    <property type="match status" value="1"/>
</dbReference>
<dbReference type="SUPFAM" id="SSF51905">
    <property type="entry name" value="FAD/NAD(P)-binding domain"/>
    <property type="match status" value="1"/>
</dbReference>
<sequence length="612" mass="66303">MYKDGKYQVTVRGHHSDVTLEVTLTRDKIVKIDVLSENETEAFITELKDRMLPEIIANQSLQVDAISGASKLSHAVIEGLEEVVNQAGSDAQELLNQPLVAKAPAEDRQLKADVVVIGSGGAGFMAALTAAKDGAQVVVLEKASTLAAVNGVKVSGPFAVDTPVLHQKGTTLTANEVFNHVMTYTHWTPNSLLIKNYLDHSSEAVENLMEIGYRFEEADFRFKTPFTGPKGGFHLIMTPVDQRVKLWQAAYKEYGVQVLYQTTAIQLLTHGRKVTGVVAQSHDGAQVTIQAQAVIVAAGGYLGNKEMLQAHLGTSRVNAAAGGKSLATGDGIKMAQAIGASLDKTFGYCGSEYGGTNQKASRPATQDKFDQNLAFKFGVYGNLLVNSHGQRFMNEGLMCDYPMSYGEEPTLRNSPYYAIVDQAYVDAMRDQGLYTYMTARGANHENWFIGNYYKQRGPLASLDQDLEEGLREGWITKADTLVELQAKTGLTHLVENVNRYNGFCQTGVDEDFATNPWYLTSVSQGPFYAIENEVSAWSTMGGIKTDANCQAFDTHGQTIPGLYVVGTDNGSLMYSPYYDIPGFCYGLCIGSGVIAGHASAQTILDGTSGASE</sequence>
<proteinExistence type="predicted"/>
<evidence type="ECO:0000256" key="4">
    <source>
        <dbReference type="ARBA" id="ARBA00015872"/>
    </source>
</evidence>
<dbReference type="PATRIC" id="fig|1423740.3.peg.944"/>
<dbReference type="Gene3D" id="3.90.700.10">
    <property type="entry name" value="Succinate dehydrogenase/fumarate reductase flavoprotein, catalytic domain"/>
    <property type="match status" value="1"/>
</dbReference>
<dbReference type="Pfam" id="PF04205">
    <property type="entry name" value="FMN_bind"/>
    <property type="match status" value="1"/>
</dbReference>
<protein>
    <recommendedName>
        <fullName evidence="4">Urocanate reductase</fullName>
        <ecNumber evidence="3">1.3.99.33</ecNumber>
    </recommendedName>
</protein>
<evidence type="ECO:0000256" key="2">
    <source>
        <dbReference type="ARBA" id="ARBA00001974"/>
    </source>
</evidence>
<dbReference type="InterPro" id="IPR050315">
    <property type="entry name" value="FAD-oxidoreductase_2"/>
</dbReference>
<reference evidence="10 11" key="1">
    <citation type="journal article" date="2015" name="Genome Announc.">
        <title>Expanding the biotechnology potential of lactobacilli through comparative genomics of 213 strains and associated genera.</title>
        <authorList>
            <person name="Sun Z."/>
            <person name="Harris H.M."/>
            <person name="McCann A."/>
            <person name="Guo C."/>
            <person name="Argimon S."/>
            <person name="Zhang W."/>
            <person name="Yang X."/>
            <person name="Jeffery I.B."/>
            <person name="Cooney J.C."/>
            <person name="Kagawa T.F."/>
            <person name="Liu W."/>
            <person name="Song Y."/>
            <person name="Salvetti E."/>
            <person name="Wrobel A."/>
            <person name="Rasinkangas P."/>
            <person name="Parkhill J."/>
            <person name="Rea M.C."/>
            <person name="O'Sullivan O."/>
            <person name="Ritari J."/>
            <person name="Douillard F.P."/>
            <person name="Paul Ross R."/>
            <person name="Yang R."/>
            <person name="Briner A.E."/>
            <person name="Felis G.E."/>
            <person name="de Vos W.M."/>
            <person name="Barrangou R."/>
            <person name="Klaenhammer T.R."/>
            <person name="Caufield P.W."/>
            <person name="Cui Y."/>
            <person name="Zhang H."/>
            <person name="O'Toole P.W."/>
        </authorList>
    </citation>
    <scope>NUCLEOTIDE SEQUENCE [LARGE SCALE GENOMIC DNA]</scope>
    <source>
        <strain evidence="10 11">DSM 15833</strain>
    </source>
</reference>
<dbReference type="PRINTS" id="PR00411">
    <property type="entry name" value="PNDRDTASEI"/>
</dbReference>
<accession>A0A0R1TMP8</accession>
<dbReference type="STRING" id="1423740.FC36_GL000887"/>
<dbReference type="InterPro" id="IPR007329">
    <property type="entry name" value="FMN-bd"/>
</dbReference>
<evidence type="ECO:0000256" key="3">
    <source>
        <dbReference type="ARBA" id="ARBA00013137"/>
    </source>
</evidence>
<dbReference type="OrthoDB" id="9806398at2"/>
<evidence type="ECO:0000256" key="7">
    <source>
        <dbReference type="ARBA" id="ARBA00023002"/>
    </source>
</evidence>
<dbReference type="RefSeq" id="WP_025021155.1">
    <property type="nucleotide sequence ID" value="NZ_AZFH01000018.1"/>
</dbReference>
<dbReference type="GO" id="GO:0008202">
    <property type="term" value="P:steroid metabolic process"/>
    <property type="evidence" value="ECO:0007669"/>
    <property type="project" value="UniProtKB-ARBA"/>
</dbReference>
<comment type="cofactor">
    <cofactor evidence="1">
        <name>FMN</name>
        <dbReference type="ChEBI" id="CHEBI:58210"/>
    </cofactor>
</comment>
<dbReference type="GO" id="GO:0010181">
    <property type="term" value="F:FMN binding"/>
    <property type="evidence" value="ECO:0007669"/>
    <property type="project" value="InterPro"/>
</dbReference>
<evidence type="ECO:0000313" key="10">
    <source>
        <dbReference type="EMBL" id="KRL82716.1"/>
    </source>
</evidence>
<keyword evidence="7" id="KW-0560">Oxidoreductase</keyword>
<evidence type="ECO:0000259" key="9">
    <source>
        <dbReference type="SMART" id="SM00900"/>
    </source>
</evidence>
<dbReference type="SMART" id="SM00900">
    <property type="entry name" value="FMN_bind"/>
    <property type="match status" value="1"/>
</dbReference>
<gene>
    <name evidence="10" type="ORF">FC36_GL000887</name>
</gene>
<comment type="caution">
    <text evidence="10">The sequence shown here is derived from an EMBL/GenBank/DDBJ whole genome shotgun (WGS) entry which is preliminary data.</text>
</comment>
<name>A0A0R1TMP8_9LACO</name>
<dbReference type="Pfam" id="PF00890">
    <property type="entry name" value="FAD_binding_2"/>
    <property type="match status" value="1"/>
</dbReference>
<dbReference type="SUPFAM" id="SSF56425">
    <property type="entry name" value="Succinate dehydrogenase/fumarate reductase flavoprotein, catalytic domain"/>
    <property type="match status" value="1"/>
</dbReference>
<dbReference type="PANTHER" id="PTHR43400:SF10">
    <property type="entry name" value="3-OXOSTEROID 1-DEHYDROGENASE"/>
    <property type="match status" value="1"/>
</dbReference>
<dbReference type="Proteomes" id="UP000051048">
    <property type="component" value="Unassembled WGS sequence"/>
</dbReference>
<organism evidence="10 11">
    <name type="scientific">Ligilactobacillus equi DSM 15833 = JCM 10991</name>
    <dbReference type="NCBI Taxonomy" id="1423740"/>
    <lineage>
        <taxon>Bacteria</taxon>
        <taxon>Bacillati</taxon>
        <taxon>Bacillota</taxon>
        <taxon>Bacilli</taxon>
        <taxon>Lactobacillales</taxon>
        <taxon>Lactobacillaceae</taxon>
        <taxon>Ligilactobacillus</taxon>
    </lineage>
</organism>
<dbReference type="InterPro" id="IPR027477">
    <property type="entry name" value="Succ_DH/fumarate_Rdtase_cat_sf"/>
</dbReference>
<keyword evidence="6" id="KW-0274">FAD</keyword>
<dbReference type="AlphaFoldDB" id="A0A0R1TMP8"/>
<dbReference type="InterPro" id="IPR036188">
    <property type="entry name" value="FAD/NAD-bd_sf"/>
</dbReference>
<dbReference type="EMBL" id="AZFH01000018">
    <property type="protein sequence ID" value="KRL82716.1"/>
    <property type="molecule type" value="Genomic_DNA"/>
</dbReference>
<evidence type="ECO:0000313" key="11">
    <source>
        <dbReference type="Proteomes" id="UP000051048"/>
    </source>
</evidence>
<evidence type="ECO:0000256" key="8">
    <source>
        <dbReference type="ARBA" id="ARBA00049922"/>
    </source>
</evidence>
<keyword evidence="5" id="KW-0285">Flavoprotein</keyword>
<dbReference type="InterPro" id="IPR003953">
    <property type="entry name" value="FAD-dep_OxRdtase_2_FAD-bd"/>
</dbReference>
<evidence type="ECO:0000256" key="1">
    <source>
        <dbReference type="ARBA" id="ARBA00001917"/>
    </source>
</evidence>
<dbReference type="Gene3D" id="3.90.1010.20">
    <property type="match status" value="1"/>
</dbReference>